<keyword evidence="1" id="KW-0732">Signal</keyword>
<dbReference type="GO" id="GO:0006508">
    <property type="term" value="P:proteolysis"/>
    <property type="evidence" value="ECO:0007669"/>
    <property type="project" value="InterPro"/>
</dbReference>
<name>W0RIL7_9BACT</name>
<organism evidence="3 4">
    <name type="scientific">Gemmatirosa kalamazoonensis</name>
    <dbReference type="NCBI Taxonomy" id="861299"/>
    <lineage>
        <taxon>Bacteria</taxon>
        <taxon>Pseudomonadati</taxon>
        <taxon>Gemmatimonadota</taxon>
        <taxon>Gemmatimonadia</taxon>
        <taxon>Gemmatimonadales</taxon>
        <taxon>Gemmatimonadaceae</taxon>
        <taxon>Gemmatirosa</taxon>
    </lineage>
</organism>
<gene>
    <name evidence="3" type="ORF">J421_1696</name>
</gene>
<dbReference type="STRING" id="861299.J421_1696"/>
<dbReference type="GO" id="GO:0008270">
    <property type="term" value="F:zinc ion binding"/>
    <property type="evidence" value="ECO:0007669"/>
    <property type="project" value="InterPro"/>
</dbReference>
<dbReference type="InterPro" id="IPR000834">
    <property type="entry name" value="Peptidase_M14"/>
</dbReference>
<dbReference type="EMBL" id="CP007128">
    <property type="protein sequence ID" value="AHG89233.1"/>
    <property type="molecule type" value="Genomic_DNA"/>
</dbReference>
<feature type="signal peptide" evidence="1">
    <location>
        <begin position="1"/>
        <end position="17"/>
    </location>
</feature>
<sequence>MNLRLLAALAALPTALAAQIPTPASVIGWDPGTDRKLPEWKQVVAYFQALDAASPRITVKTLGKTTLGRPFLAAFIGDSATIANLPRYQELQRTLSDPRFHSADEIRRAAADDKVVVLVTSGIHSTEVGGNLTPMKLAERLVGGEDEEARAIRRNALTILVPSLNPDGVDIVGDWYRSSLGTAWEGTQPPQLYHYYTGHDDNRDWYAFTQAETRMVIDSLYNQWHPQIVNDIHQQGANGTRIFIPPYMDPIEPNIDPILMAGVAQMGKAMTWRLTAQGFVGVANNTSYDAWTPARAYQHYHGAIRILTETASAALASPIDVPFESLRPGYNVDPKETGVDFLTKWPGGHWTVGDIVRYQTAASMALLAEAAGDRDEWLASYVQVQKNAVAGNTAAGRTDWPATIVIPAQPVRDTAVNAAVRILQRGQVEVRRAPAAFSAGGRSFPAGSLVIYTAQPYGAFAKTLLEPQHYPNLREYPGGPPKRPYDVTAHTLPLLMGFDVAFVKDSVTAPTALLTTQNATPWVARGLTDNKARRIAVFANYSPSMDEGWTRWLLDQYRIPFTVVHAKDLRGGSLNAKFDAIILPEQNARQIANGPMNQYPDSLKGGVGKEGAAALKSFVDAGGTLVAFNDASDYAIEALELPVKNVLDGLRSTDFYAPGSIFRVELDSAHPLAAGMTAPQPMAWFESGPAFEVTDPSRATVVARYPAQGDPLLSGWLLGGSKLNGKAALVDVRQGKGHVVLFGFRPQYRGQTMATFPLLWNALKPIGGSGIPVTKAATR</sequence>
<feature type="domain" description="Peptidase M14" evidence="2">
    <location>
        <begin position="44"/>
        <end position="235"/>
    </location>
</feature>
<evidence type="ECO:0000259" key="2">
    <source>
        <dbReference type="Pfam" id="PF00246"/>
    </source>
</evidence>
<dbReference type="eggNOG" id="COG2866">
    <property type="taxonomic scope" value="Bacteria"/>
</dbReference>
<keyword evidence="3" id="KW-0378">Hydrolase</keyword>
<dbReference type="HOGENOM" id="CLU_011471_0_0_0"/>
<dbReference type="Proteomes" id="UP000019151">
    <property type="component" value="Chromosome"/>
</dbReference>
<dbReference type="InterPro" id="IPR029062">
    <property type="entry name" value="Class_I_gatase-like"/>
</dbReference>
<feature type="chain" id="PRO_5004794448" evidence="1">
    <location>
        <begin position="18"/>
        <end position="779"/>
    </location>
</feature>
<keyword evidence="3" id="KW-0121">Carboxypeptidase</keyword>
<dbReference type="KEGG" id="gba:J421_1696"/>
<dbReference type="InParanoid" id="W0RIL7"/>
<dbReference type="SUPFAM" id="SSF53187">
    <property type="entry name" value="Zn-dependent exopeptidases"/>
    <property type="match status" value="1"/>
</dbReference>
<keyword evidence="4" id="KW-1185">Reference proteome</keyword>
<protein>
    <submittedName>
        <fullName evidence="3">Peptidase M14 carboxypeptidase A</fullName>
    </submittedName>
</protein>
<dbReference type="GO" id="GO:0004181">
    <property type="term" value="F:metallocarboxypeptidase activity"/>
    <property type="evidence" value="ECO:0007669"/>
    <property type="project" value="InterPro"/>
</dbReference>
<accession>W0RIL7</accession>
<dbReference type="Pfam" id="PF00246">
    <property type="entry name" value="Peptidase_M14"/>
    <property type="match status" value="1"/>
</dbReference>
<dbReference type="RefSeq" id="WP_025410743.1">
    <property type="nucleotide sequence ID" value="NZ_CP007128.1"/>
</dbReference>
<reference evidence="3 4" key="1">
    <citation type="journal article" date="2014" name="Genome Announc.">
        <title>Genome Sequence and Methylome of Soil Bacterium Gemmatirosa kalamazoonensis KBS708T, a Member of the Rarely Cultivated Gemmatimonadetes Phylum.</title>
        <authorList>
            <person name="Debruyn J.M."/>
            <person name="Radosevich M."/>
            <person name="Wommack K.E."/>
            <person name="Polson S.W."/>
            <person name="Hauser L.J."/>
            <person name="Fawaz M.N."/>
            <person name="Korlach J."/>
            <person name="Tsai Y.C."/>
        </authorList>
    </citation>
    <scope>NUCLEOTIDE SEQUENCE [LARGE SCALE GENOMIC DNA]</scope>
    <source>
        <strain evidence="3 4">KBS708</strain>
    </source>
</reference>
<dbReference type="Gene3D" id="3.40.630.10">
    <property type="entry name" value="Zn peptidases"/>
    <property type="match status" value="1"/>
</dbReference>
<dbReference type="AlphaFoldDB" id="W0RIL7"/>
<keyword evidence="3" id="KW-0645">Protease</keyword>
<evidence type="ECO:0000313" key="3">
    <source>
        <dbReference type="EMBL" id="AHG89233.1"/>
    </source>
</evidence>
<proteinExistence type="predicted"/>
<evidence type="ECO:0000256" key="1">
    <source>
        <dbReference type="SAM" id="SignalP"/>
    </source>
</evidence>
<dbReference type="SUPFAM" id="SSF52317">
    <property type="entry name" value="Class I glutamine amidotransferase-like"/>
    <property type="match status" value="1"/>
</dbReference>
<dbReference type="Gene3D" id="3.40.50.880">
    <property type="match status" value="1"/>
</dbReference>
<dbReference type="CDD" id="cd06240">
    <property type="entry name" value="M14-like"/>
    <property type="match status" value="1"/>
</dbReference>
<dbReference type="OrthoDB" id="9758209at2"/>
<evidence type="ECO:0000313" key="4">
    <source>
        <dbReference type="Proteomes" id="UP000019151"/>
    </source>
</evidence>